<gene>
    <name evidence="1" type="ORF">NCTC13098_07032</name>
</gene>
<organism evidence="1 2">
    <name type="scientific">Raoultella terrigena</name>
    <name type="common">Klebsiella terrigena</name>
    <dbReference type="NCBI Taxonomy" id="577"/>
    <lineage>
        <taxon>Bacteria</taxon>
        <taxon>Pseudomonadati</taxon>
        <taxon>Pseudomonadota</taxon>
        <taxon>Gammaproteobacteria</taxon>
        <taxon>Enterobacterales</taxon>
        <taxon>Enterobacteriaceae</taxon>
        <taxon>Klebsiella/Raoultella group</taxon>
        <taxon>Raoultella</taxon>
    </lineage>
</organism>
<sequence length="61" mass="6641">MDSAGLRLADARCVTDHHKRARPLVAGGQLVIKEPQYGLIVVAEYPIPVRVSVLSCPFTPK</sequence>
<protein>
    <submittedName>
        <fullName evidence="1">Uncharacterized protein</fullName>
    </submittedName>
</protein>
<dbReference type="KEGG" id="rtg:NCTC13098_07032"/>
<dbReference type="EMBL" id="LR131271">
    <property type="protein sequence ID" value="VDR30567.1"/>
    <property type="molecule type" value="Genomic_DNA"/>
</dbReference>
<dbReference type="AlphaFoldDB" id="A0A3P8K5H8"/>
<evidence type="ECO:0000313" key="2">
    <source>
        <dbReference type="Proteomes" id="UP000274346"/>
    </source>
</evidence>
<reference evidence="1 2" key="1">
    <citation type="submission" date="2018-12" db="EMBL/GenBank/DDBJ databases">
        <authorList>
            <consortium name="Pathogen Informatics"/>
        </authorList>
    </citation>
    <scope>NUCLEOTIDE SEQUENCE [LARGE SCALE GENOMIC DNA]</scope>
    <source>
        <strain evidence="1 2">NCTC13098</strain>
    </source>
</reference>
<evidence type="ECO:0000313" key="1">
    <source>
        <dbReference type="EMBL" id="VDR30567.1"/>
    </source>
</evidence>
<dbReference type="Proteomes" id="UP000274346">
    <property type="component" value="Chromosome"/>
</dbReference>
<name>A0A3P8K5H8_RAOTE</name>
<accession>A0A3P8K5H8</accession>
<proteinExistence type="predicted"/>